<evidence type="ECO:0000313" key="5">
    <source>
        <dbReference type="EMBL" id="ACZ31673.1"/>
    </source>
</evidence>
<dbReference type="GO" id="GO:0000976">
    <property type="term" value="F:transcription cis-regulatory region binding"/>
    <property type="evidence" value="ECO:0007669"/>
    <property type="project" value="TreeGrafter"/>
</dbReference>
<keyword evidence="1" id="KW-0805">Transcription regulation</keyword>
<dbReference type="Proteomes" id="UP000002255">
    <property type="component" value="Chromosome"/>
</dbReference>
<dbReference type="HOGENOM" id="CLU_037628_6_4_11"/>
<name>D1BXA5_XYLCX</name>
<dbReference type="InterPro" id="IPR000843">
    <property type="entry name" value="HTH_LacI"/>
</dbReference>
<dbReference type="Gene3D" id="1.10.260.40">
    <property type="entry name" value="lambda repressor-like DNA-binding domains"/>
    <property type="match status" value="1"/>
</dbReference>
<dbReference type="EC" id="5.1.1.1" evidence="5"/>
<evidence type="ECO:0000256" key="1">
    <source>
        <dbReference type="ARBA" id="ARBA00023015"/>
    </source>
</evidence>
<dbReference type="InterPro" id="IPR010982">
    <property type="entry name" value="Lambda_DNA-bd_dom_sf"/>
</dbReference>
<sequence length="339" mass="36068">MSSPRPTIADIANAVGVSAPTVSKVINGRTDVAESTRARVEEALDRLGYRRRRTGPPIQGTGLIDLVFHRIGSPWATEILQGVENAAAEHRVSVILTELGGKHRPPDAWVDTTLARPPLGVLMVSATLSADQRERLARRSIPVVVVDTDGEPPEDVPSVGTDNWSGGLQATRHLIALGHTRIAAIGGPPDMLCVRARLDGYRSAHMEAGLVADPRLIRSGNFYVETGYLAGRELLTLPEGERPTAIFAGSDMQALGVMRAATELGVSVPHDLSVVGYDDLPVVDWVSPSLTSVDQKLATQGAVATRLLLDLAAGRTPATPRISLPSDLVIRGSTAPPRR</sequence>
<reference evidence="6" key="1">
    <citation type="submission" date="2009-11" db="EMBL/GenBank/DDBJ databases">
        <title>The complete chromosome of Xylanimonas cellulosilytica DSM 15894.</title>
        <authorList>
            <consortium name="US DOE Joint Genome Institute (JGI-PGF)"/>
            <person name="Lucas S."/>
            <person name="Copeland A."/>
            <person name="Lapidus A."/>
            <person name="Glavina del Rio T."/>
            <person name="Dalin E."/>
            <person name="Tice H."/>
            <person name="Bruce D."/>
            <person name="Goodwin L."/>
            <person name="Pitluck S."/>
            <person name="Kyrpides N."/>
            <person name="Mavromatis K."/>
            <person name="Ivanova N."/>
            <person name="Mikhailova N."/>
            <person name="Foster B."/>
            <person name="Clum A."/>
            <person name="Brettin T."/>
            <person name="Detter J.C."/>
            <person name="Han C."/>
            <person name="Larimer F."/>
            <person name="Land M."/>
            <person name="Hauser L."/>
            <person name="Markowitz V."/>
            <person name="Cheng J.F."/>
            <person name="Hugenholtz P."/>
            <person name="Woyke T."/>
            <person name="Wu D."/>
            <person name="Gehrich-Schroeter G."/>
            <person name="Schneider S."/>
            <person name="Pukall S.R."/>
            <person name="Klenk H.P."/>
            <person name="Eisen J.A."/>
        </authorList>
    </citation>
    <scope>NUCLEOTIDE SEQUENCE [LARGE SCALE GENOMIC DNA]</scope>
    <source>
        <strain evidence="6">DSM 15894 / CECT 5975 / LMG 20990 / XIL07</strain>
    </source>
</reference>
<gene>
    <name evidence="5" type="ordered locus">Xcel_2659</name>
</gene>
<dbReference type="Pfam" id="PF13377">
    <property type="entry name" value="Peripla_BP_3"/>
    <property type="match status" value="1"/>
</dbReference>
<dbReference type="KEGG" id="xce:Xcel_2659"/>
<keyword evidence="2" id="KW-0238">DNA-binding</keyword>
<dbReference type="SUPFAM" id="SSF47413">
    <property type="entry name" value="lambda repressor-like DNA-binding domains"/>
    <property type="match status" value="1"/>
</dbReference>
<dbReference type="GO" id="GO:0008784">
    <property type="term" value="F:alanine racemase activity"/>
    <property type="evidence" value="ECO:0007669"/>
    <property type="project" value="UniProtKB-EC"/>
</dbReference>
<dbReference type="Gene3D" id="3.40.50.2300">
    <property type="match status" value="2"/>
</dbReference>
<evidence type="ECO:0000256" key="3">
    <source>
        <dbReference type="ARBA" id="ARBA00023163"/>
    </source>
</evidence>
<dbReference type="InterPro" id="IPR028082">
    <property type="entry name" value="Peripla_BP_I"/>
</dbReference>
<dbReference type="PANTHER" id="PTHR30146:SF153">
    <property type="entry name" value="LACTOSE OPERON REPRESSOR"/>
    <property type="match status" value="1"/>
</dbReference>
<dbReference type="AlphaFoldDB" id="D1BXA5"/>
<protein>
    <submittedName>
        <fullName evidence="5">Transcriptional regulator, LacI family</fullName>
        <ecNumber evidence="5">5.1.1.1</ecNumber>
    </submittedName>
</protein>
<dbReference type="GO" id="GO:0003700">
    <property type="term" value="F:DNA-binding transcription factor activity"/>
    <property type="evidence" value="ECO:0007669"/>
    <property type="project" value="TreeGrafter"/>
</dbReference>
<keyword evidence="3" id="KW-0804">Transcription</keyword>
<proteinExistence type="predicted"/>
<dbReference type="PROSITE" id="PS50932">
    <property type="entry name" value="HTH_LACI_2"/>
    <property type="match status" value="1"/>
</dbReference>
<accession>D1BXA5</accession>
<dbReference type="RefSeq" id="WP_012879415.1">
    <property type="nucleotide sequence ID" value="NC_013530.1"/>
</dbReference>
<evidence type="ECO:0000259" key="4">
    <source>
        <dbReference type="PROSITE" id="PS50932"/>
    </source>
</evidence>
<evidence type="ECO:0000256" key="2">
    <source>
        <dbReference type="ARBA" id="ARBA00023125"/>
    </source>
</evidence>
<dbReference type="SUPFAM" id="SSF53822">
    <property type="entry name" value="Periplasmic binding protein-like I"/>
    <property type="match status" value="1"/>
</dbReference>
<dbReference type="InterPro" id="IPR046335">
    <property type="entry name" value="LacI/GalR-like_sensor"/>
</dbReference>
<feature type="domain" description="HTH lacI-type" evidence="4">
    <location>
        <begin position="6"/>
        <end position="60"/>
    </location>
</feature>
<dbReference type="PANTHER" id="PTHR30146">
    <property type="entry name" value="LACI-RELATED TRANSCRIPTIONAL REPRESSOR"/>
    <property type="match status" value="1"/>
</dbReference>
<reference evidence="5 6" key="2">
    <citation type="journal article" date="2010" name="Stand. Genomic Sci.">
        <title>Complete genome sequence of Xylanimonas cellulosilytica type strain (XIL07).</title>
        <authorList>
            <person name="Foster B."/>
            <person name="Pukall R."/>
            <person name="Abt B."/>
            <person name="Nolan M."/>
            <person name="Glavina Del Rio T."/>
            <person name="Chen F."/>
            <person name="Lucas S."/>
            <person name="Tice H."/>
            <person name="Pitluck S."/>
            <person name="Cheng J.-F."/>
            <person name="Chertkov O."/>
            <person name="Brettin T."/>
            <person name="Han C."/>
            <person name="Detter J.C."/>
            <person name="Bruce D."/>
            <person name="Goodwin L."/>
            <person name="Ivanova N."/>
            <person name="Mavromatis K."/>
            <person name="Pati A."/>
            <person name="Mikhailova N."/>
            <person name="Chen A."/>
            <person name="Palaniappan K."/>
            <person name="Land M."/>
            <person name="Hauser L."/>
            <person name="Chang Y.-J."/>
            <person name="Jeffries C.D."/>
            <person name="Chain P."/>
            <person name="Rohde M."/>
            <person name="Goeker M."/>
            <person name="Bristow J."/>
            <person name="Eisen J.A."/>
            <person name="Markowitz V."/>
            <person name="Hugenholtz P."/>
            <person name="Kyrpides N.C."/>
            <person name="Klenk H.-P."/>
            <person name="Lapidus A."/>
        </authorList>
    </citation>
    <scope>NUCLEOTIDE SEQUENCE [LARGE SCALE GENOMIC DNA]</scope>
    <source>
        <strain evidence="6">DSM 15894 / CECT 5975 / LMG 20990 / XIL07</strain>
    </source>
</reference>
<dbReference type="OrthoDB" id="3227375at2"/>
<dbReference type="SMART" id="SM00354">
    <property type="entry name" value="HTH_LACI"/>
    <property type="match status" value="1"/>
</dbReference>
<dbReference type="CDD" id="cd01392">
    <property type="entry name" value="HTH_LacI"/>
    <property type="match status" value="1"/>
</dbReference>
<organism evidence="5 6">
    <name type="scientific">Xylanimonas cellulosilytica (strain DSM 15894 / JCM 12276 / CECT 5975 / KCTC 9989 / LMG 20990 / NBRC 107835 / XIL07)</name>
    <dbReference type="NCBI Taxonomy" id="446471"/>
    <lineage>
        <taxon>Bacteria</taxon>
        <taxon>Bacillati</taxon>
        <taxon>Actinomycetota</taxon>
        <taxon>Actinomycetes</taxon>
        <taxon>Micrococcales</taxon>
        <taxon>Promicromonosporaceae</taxon>
        <taxon>Xylanimonas</taxon>
    </lineage>
</organism>
<dbReference type="STRING" id="446471.Xcel_2659"/>
<dbReference type="Pfam" id="PF00356">
    <property type="entry name" value="LacI"/>
    <property type="match status" value="1"/>
</dbReference>
<keyword evidence="6" id="KW-1185">Reference proteome</keyword>
<dbReference type="PROSITE" id="PS00356">
    <property type="entry name" value="HTH_LACI_1"/>
    <property type="match status" value="1"/>
</dbReference>
<dbReference type="eggNOG" id="COG1609">
    <property type="taxonomic scope" value="Bacteria"/>
</dbReference>
<evidence type="ECO:0000313" key="6">
    <source>
        <dbReference type="Proteomes" id="UP000002255"/>
    </source>
</evidence>
<keyword evidence="5" id="KW-0413">Isomerase</keyword>
<dbReference type="EMBL" id="CP001821">
    <property type="protein sequence ID" value="ACZ31673.1"/>
    <property type="molecule type" value="Genomic_DNA"/>
</dbReference>